<feature type="domain" description="TNase-like" evidence="2">
    <location>
        <begin position="27"/>
        <end position="134"/>
    </location>
</feature>
<dbReference type="EMBL" id="VSZS01000057">
    <property type="protein sequence ID" value="TYR34096.1"/>
    <property type="molecule type" value="Genomic_DNA"/>
</dbReference>
<dbReference type="Gene3D" id="2.40.50.90">
    <property type="match status" value="1"/>
</dbReference>
<reference evidence="3 4" key="2">
    <citation type="submission" date="2019-09" db="EMBL/GenBank/DDBJ databases">
        <title>Mesorhizobium sp. MaA-C15 isolated from Microcystis aeruginosa.</title>
        <authorList>
            <person name="Jeong S.E."/>
            <person name="Jin H.M."/>
            <person name="Jeon C.O."/>
        </authorList>
    </citation>
    <scope>NUCLEOTIDE SEQUENCE [LARGE SCALE GENOMIC DNA]</scope>
    <source>
        <strain evidence="3 4">MaA-C15</strain>
    </source>
</reference>
<feature type="signal peptide" evidence="1">
    <location>
        <begin position="1"/>
        <end position="22"/>
    </location>
</feature>
<evidence type="ECO:0000259" key="2">
    <source>
        <dbReference type="PROSITE" id="PS50830"/>
    </source>
</evidence>
<dbReference type="SUPFAM" id="SSF50199">
    <property type="entry name" value="Staphylococcal nuclease"/>
    <property type="match status" value="1"/>
</dbReference>
<keyword evidence="1" id="KW-0732">Signal</keyword>
<accession>A0A5D4GZN4</accession>
<feature type="chain" id="PRO_5022963480" evidence="1">
    <location>
        <begin position="23"/>
        <end position="155"/>
    </location>
</feature>
<comment type="caution">
    <text evidence="3">The sequence shown here is derived from an EMBL/GenBank/DDBJ whole genome shotgun (WGS) entry which is preliminary data.</text>
</comment>
<evidence type="ECO:0000256" key="1">
    <source>
        <dbReference type="SAM" id="SignalP"/>
    </source>
</evidence>
<dbReference type="PROSITE" id="PS50830">
    <property type="entry name" value="TNASE_3"/>
    <property type="match status" value="1"/>
</dbReference>
<sequence>MDFAPSFAFFLVFALAAPPSHAETLPGPVEARVLRVIDGDTLEAEARIWPGHTIRVGVRIRGIDAPEMRTRCAAEKAAAERARAALERLIGDRPVMVSNIGGGKYYGRVLADVSNAEGRPLAPELLARSLVRPYDGGRRVPFCEVSGGTSPDTGQ</sequence>
<dbReference type="Pfam" id="PF00565">
    <property type="entry name" value="SNase"/>
    <property type="match status" value="1"/>
</dbReference>
<protein>
    <submittedName>
        <fullName evidence="3">Thermonuclease family protein</fullName>
    </submittedName>
</protein>
<dbReference type="OrthoDB" id="309040at2"/>
<dbReference type="RefSeq" id="WP_148913858.1">
    <property type="nucleotide sequence ID" value="NZ_VSZS01000057.1"/>
</dbReference>
<dbReference type="InterPro" id="IPR035437">
    <property type="entry name" value="SNase_OB-fold_sf"/>
</dbReference>
<dbReference type="AlphaFoldDB" id="A0A5D4GZN4"/>
<proteinExistence type="predicted"/>
<dbReference type="SMART" id="SM00318">
    <property type="entry name" value="SNc"/>
    <property type="match status" value="1"/>
</dbReference>
<evidence type="ECO:0000313" key="4">
    <source>
        <dbReference type="Proteomes" id="UP000323258"/>
    </source>
</evidence>
<dbReference type="Proteomes" id="UP000323258">
    <property type="component" value="Unassembled WGS sequence"/>
</dbReference>
<name>A0A5D4GZN4_9HYPH</name>
<evidence type="ECO:0000313" key="3">
    <source>
        <dbReference type="EMBL" id="TYR34096.1"/>
    </source>
</evidence>
<organism evidence="3 4">
    <name type="scientific">Neoaquamicrobium microcysteis</name>
    <dbReference type="NCBI Taxonomy" id="2682781"/>
    <lineage>
        <taxon>Bacteria</taxon>
        <taxon>Pseudomonadati</taxon>
        <taxon>Pseudomonadota</taxon>
        <taxon>Alphaproteobacteria</taxon>
        <taxon>Hyphomicrobiales</taxon>
        <taxon>Phyllobacteriaceae</taxon>
        <taxon>Neoaquamicrobium</taxon>
    </lineage>
</organism>
<keyword evidence="4" id="KW-1185">Reference proteome</keyword>
<gene>
    <name evidence="3" type="ORF">FY036_06285</name>
</gene>
<reference evidence="3 4" key="1">
    <citation type="submission" date="2019-08" db="EMBL/GenBank/DDBJ databases">
        <authorList>
            <person name="Seo Y.L."/>
        </authorList>
    </citation>
    <scope>NUCLEOTIDE SEQUENCE [LARGE SCALE GENOMIC DNA]</scope>
    <source>
        <strain evidence="3 4">MaA-C15</strain>
    </source>
</reference>
<dbReference type="InterPro" id="IPR016071">
    <property type="entry name" value="Staphylococal_nuclease_OB-fold"/>
</dbReference>